<dbReference type="OMA" id="CLQNDAW"/>
<sequence length="193" mass="22721">MEEDSMDFPDLFLASEETDLPFSCSWVVGNVSSAKKSSEMADRDDSRDIQDLFDGETSQEVHQDDDNTTSESSDDESIPKDVKILNDEEIANMRVQELNRFLRNVPWDEAKKIRKRRRNLKNRGYALTCRLRKQQEQEDLINENTSLRKQVEDGRWSLLRALKEKETYKKKYMELQQSFTLFKQSMVIPRKDA</sequence>
<dbReference type="Pfam" id="PF03131">
    <property type="entry name" value="bZIP_Maf"/>
    <property type="match status" value="1"/>
</dbReference>
<keyword evidence="2" id="KW-0238">DNA-binding</keyword>
<gene>
    <name evidence="6" type="ORF">pdam_00011115</name>
</gene>
<dbReference type="GO" id="GO:0000978">
    <property type="term" value="F:RNA polymerase II cis-regulatory region sequence-specific DNA binding"/>
    <property type="evidence" value="ECO:0007669"/>
    <property type="project" value="TreeGrafter"/>
</dbReference>
<evidence type="ECO:0000256" key="3">
    <source>
        <dbReference type="ARBA" id="ARBA00023163"/>
    </source>
</evidence>
<dbReference type="AlphaFoldDB" id="A0A3M6U471"/>
<evidence type="ECO:0000313" key="6">
    <source>
        <dbReference type="EMBL" id="RMX48314.1"/>
    </source>
</evidence>
<dbReference type="GO" id="GO:0000981">
    <property type="term" value="F:DNA-binding transcription factor activity, RNA polymerase II-specific"/>
    <property type="evidence" value="ECO:0007669"/>
    <property type="project" value="TreeGrafter"/>
</dbReference>
<reference evidence="6 7" key="1">
    <citation type="journal article" date="2018" name="Sci. Rep.">
        <title>Comparative analysis of the Pocillopora damicornis genome highlights role of immune system in coral evolution.</title>
        <authorList>
            <person name="Cunning R."/>
            <person name="Bay R.A."/>
            <person name="Gillette P."/>
            <person name="Baker A.C."/>
            <person name="Traylor-Knowles N."/>
        </authorList>
    </citation>
    <scope>NUCLEOTIDE SEQUENCE [LARGE SCALE GENOMIC DNA]</scope>
    <source>
        <strain evidence="6">RSMAS</strain>
        <tissue evidence="6">Whole animal</tissue>
    </source>
</reference>
<feature type="domain" description="Basic leucine zipper" evidence="5">
    <location>
        <begin position="85"/>
        <end position="175"/>
    </location>
</feature>
<evidence type="ECO:0000259" key="5">
    <source>
        <dbReference type="Pfam" id="PF03131"/>
    </source>
</evidence>
<dbReference type="OrthoDB" id="5990467at2759"/>
<keyword evidence="3" id="KW-0804">Transcription</keyword>
<keyword evidence="7" id="KW-1185">Reference proteome</keyword>
<dbReference type="Proteomes" id="UP000275408">
    <property type="component" value="Unassembled WGS sequence"/>
</dbReference>
<name>A0A3M6U471_POCDA</name>
<feature type="region of interest" description="Disordered" evidence="4">
    <location>
        <begin position="33"/>
        <end position="81"/>
    </location>
</feature>
<protein>
    <recommendedName>
        <fullName evidence="5">Basic leucine zipper domain-containing protein</fullName>
    </recommendedName>
</protein>
<feature type="compositionally biased region" description="Acidic residues" evidence="4">
    <location>
        <begin position="66"/>
        <end position="76"/>
    </location>
</feature>
<dbReference type="PANTHER" id="PTHR10129:SF48">
    <property type="entry name" value="MAF-S, ISOFORM B"/>
    <property type="match status" value="1"/>
</dbReference>
<dbReference type="InterPro" id="IPR008917">
    <property type="entry name" value="TF_DNA-bd_sf"/>
</dbReference>
<dbReference type="GO" id="GO:0005634">
    <property type="term" value="C:nucleus"/>
    <property type="evidence" value="ECO:0007669"/>
    <property type="project" value="TreeGrafter"/>
</dbReference>
<keyword evidence="1" id="KW-0805">Transcription regulation</keyword>
<proteinExistence type="predicted"/>
<feature type="compositionally biased region" description="Basic and acidic residues" evidence="4">
    <location>
        <begin position="36"/>
        <end position="50"/>
    </location>
</feature>
<dbReference type="SUPFAM" id="SSF47454">
    <property type="entry name" value="A DNA-binding domain in eukaryotic transcription factors"/>
    <property type="match status" value="1"/>
</dbReference>
<dbReference type="InterPro" id="IPR004826">
    <property type="entry name" value="bZIP_Maf"/>
</dbReference>
<dbReference type="EMBL" id="RCHS01002293">
    <property type="protein sequence ID" value="RMX48314.1"/>
    <property type="molecule type" value="Genomic_DNA"/>
</dbReference>
<dbReference type="Gene3D" id="1.20.5.170">
    <property type="match status" value="1"/>
</dbReference>
<evidence type="ECO:0000256" key="4">
    <source>
        <dbReference type="SAM" id="MobiDB-lite"/>
    </source>
</evidence>
<dbReference type="InterPro" id="IPR024874">
    <property type="entry name" value="Transcription_factor_Maf_fam"/>
</dbReference>
<accession>A0A3M6U471</accession>
<evidence type="ECO:0000256" key="1">
    <source>
        <dbReference type="ARBA" id="ARBA00023015"/>
    </source>
</evidence>
<comment type="caution">
    <text evidence="6">The sequence shown here is derived from an EMBL/GenBank/DDBJ whole genome shotgun (WGS) entry which is preliminary data.</text>
</comment>
<evidence type="ECO:0000256" key="2">
    <source>
        <dbReference type="ARBA" id="ARBA00023125"/>
    </source>
</evidence>
<dbReference type="STRING" id="46731.A0A3M6U471"/>
<dbReference type="PANTHER" id="PTHR10129">
    <property type="entry name" value="TRANSCRIPTION FACTOR MAF"/>
    <property type="match status" value="1"/>
</dbReference>
<organism evidence="6 7">
    <name type="scientific">Pocillopora damicornis</name>
    <name type="common">Cauliflower coral</name>
    <name type="synonym">Millepora damicornis</name>
    <dbReference type="NCBI Taxonomy" id="46731"/>
    <lineage>
        <taxon>Eukaryota</taxon>
        <taxon>Metazoa</taxon>
        <taxon>Cnidaria</taxon>
        <taxon>Anthozoa</taxon>
        <taxon>Hexacorallia</taxon>
        <taxon>Scleractinia</taxon>
        <taxon>Astrocoeniina</taxon>
        <taxon>Pocilloporidae</taxon>
        <taxon>Pocillopora</taxon>
    </lineage>
</organism>
<evidence type="ECO:0000313" key="7">
    <source>
        <dbReference type="Proteomes" id="UP000275408"/>
    </source>
</evidence>